<keyword evidence="1" id="KW-0285">Flavoprotein</keyword>
<keyword evidence="4" id="KW-1185">Reference proteome</keyword>
<dbReference type="Pfam" id="PF00724">
    <property type="entry name" value="Oxidored_FMN"/>
    <property type="match status" value="1"/>
</dbReference>
<organism evidence="3 4">
    <name type="scientific">Fusarium torreyae</name>
    <dbReference type="NCBI Taxonomy" id="1237075"/>
    <lineage>
        <taxon>Eukaryota</taxon>
        <taxon>Fungi</taxon>
        <taxon>Dikarya</taxon>
        <taxon>Ascomycota</taxon>
        <taxon>Pezizomycotina</taxon>
        <taxon>Sordariomycetes</taxon>
        <taxon>Hypocreomycetidae</taxon>
        <taxon>Hypocreales</taxon>
        <taxon>Nectriaceae</taxon>
        <taxon>Fusarium</taxon>
    </lineage>
</organism>
<reference evidence="3" key="1">
    <citation type="submission" date="2022-09" db="EMBL/GenBank/DDBJ databases">
        <title>Fusarium specimens isolated from Avocado Roots.</title>
        <authorList>
            <person name="Stajich J."/>
            <person name="Roper C."/>
            <person name="Heimlech-Rivalta G."/>
        </authorList>
    </citation>
    <scope>NUCLEOTIDE SEQUENCE</scope>
    <source>
        <strain evidence="3">CF00136</strain>
    </source>
</reference>
<evidence type="ECO:0000256" key="1">
    <source>
        <dbReference type="ARBA" id="ARBA00022630"/>
    </source>
</evidence>
<dbReference type="AlphaFoldDB" id="A0A9W8RVB8"/>
<gene>
    <name evidence="3" type="ORF">NW762_009089</name>
</gene>
<dbReference type="InterPro" id="IPR013785">
    <property type="entry name" value="Aldolase_TIM"/>
</dbReference>
<name>A0A9W8RVB8_9HYPO</name>
<dbReference type="Gene3D" id="3.20.20.70">
    <property type="entry name" value="Aldolase class I"/>
    <property type="match status" value="1"/>
</dbReference>
<dbReference type="OrthoDB" id="276546at2759"/>
<evidence type="ECO:0000313" key="4">
    <source>
        <dbReference type="Proteomes" id="UP001152049"/>
    </source>
</evidence>
<dbReference type="EMBL" id="JAOQAZ010000019">
    <property type="protein sequence ID" value="KAJ4256015.1"/>
    <property type="molecule type" value="Genomic_DNA"/>
</dbReference>
<evidence type="ECO:0000259" key="2">
    <source>
        <dbReference type="Pfam" id="PF00724"/>
    </source>
</evidence>
<feature type="domain" description="NADH:flavin oxidoreductase/NADH oxidase N-terminal" evidence="2">
    <location>
        <begin position="8"/>
        <end position="342"/>
    </location>
</feature>
<dbReference type="InterPro" id="IPR045247">
    <property type="entry name" value="Oye-like"/>
</dbReference>
<dbReference type="PANTHER" id="PTHR22893">
    <property type="entry name" value="NADH OXIDOREDUCTASE-RELATED"/>
    <property type="match status" value="1"/>
</dbReference>
<dbReference type="SUPFAM" id="SSF51395">
    <property type="entry name" value="FMN-linked oxidoreductases"/>
    <property type="match status" value="1"/>
</dbReference>
<proteinExistence type="predicted"/>
<dbReference type="PANTHER" id="PTHR22893:SF91">
    <property type="entry name" value="NADPH DEHYDROGENASE 2-RELATED"/>
    <property type="match status" value="1"/>
</dbReference>
<dbReference type="InterPro" id="IPR001155">
    <property type="entry name" value="OxRdtase_FMN_N"/>
</dbReference>
<evidence type="ECO:0000313" key="3">
    <source>
        <dbReference type="EMBL" id="KAJ4256015.1"/>
    </source>
</evidence>
<sequence>MSVLRPTKLFDPIKVGALDLKHRVVLAPLTRGRADASAVPAPYASEYYSQRATPGGLLITEGTFIALEGAGRAFSPGIYSKEQIEAWKKVTAAVHAKGGYIFCQLWALGRIAVPELVPAVYSPGSQPFIEEDAVLKELPAKFTVMTESDIDRFVQHYRQAAINAIEAGFDGVELHGANGYLLDQFLQSTSNDRKDSYGGSVENRIRFPLRVVNAVSEAIGPERVGVRMSPFTRFQGMREAEPLALFVPWAQAIVNAQPSLAYVHAIEPRADGSVDTPEHLRKAEDTLVPIRDVVTQAGIRFIVAGGYTPEKALEHTSETDDLVAFGRHFIPNPDLPERIKNGWLLTKYDRSVFYEVNEVGYIDYAVYSPEAAKV</sequence>
<dbReference type="Proteomes" id="UP001152049">
    <property type="component" value="Unassembled WGS sequence"/>
</dbReference>
<dbReference type="GO" id="GO:0016491">
    <property type="term" value="F:oxidoreductase activity"/>
    <property type="evidence" value="ECO:0007669"/>
    <property type="project" value="InterPro"/>
</dbReference>
<dbReference type="CDD" id="cd02933">
    <property type="entry name" value="OYE_like_FMN"/>
    <property type="match status" value="1"/>
</dbReference>
<comment type="caution">
    <text evidence="3">The sequence shown here is derived from an EMBL/GenBank/DDBJ whole genome shotgun (WGS) entry which is preliminary data.</text>
</comment>
<protein>
    <recommendedName>
        <fullName evidence="2">NADH:flavin oxidoreductase/NADH oxidase N-terminal domain-containing protein</fullName>
    </recommendedName>
</protein>
<dbReference type="GO" id="GO:0010181">
    <property type="term" value="F:FMN binding"/>
    <property type="evidence" value="ECO:0007669"/>
    <property type="project" value="InterPro"/>
</dbReference>
<accession>A0A9W8RVB8</accession>